<name>A0AA51MM55_9GAMM</name>
<keyword evidence="1" id="KW-1133">Transmembrane helix</keyword>
<sequence>MLQWLINSVTDVLIAFALATLFLFVGAVNYPEFFPQRFFHYWVVATPEVAPKQSVEAAQQVSVVTQVQR</sequence>
<protein>
    <submittedName>
        <fullName evidence="3">Uncharacterized protein</fullName>
    </submittedName>
</protein>
<keyword evidence="4" id="KW-1185">Reference proteome</keyword>
<evidence type="ECO:0000313" key="2">
    <source>
        <dbReference type="EMBL" id="MDQ5767820.1"/>
    </source>
</evidence>
<evidence type="ECO:0000313" key="3">
    <source>
        <dbReference type="EMBL" id="WML86718.1"/>
    </source>
</evidence>
<proteinExistence type="predicted"/>
<dbReference type="EMBL" id="CP133217">
    <property type="protein sequence ID" value="WML86718.1"/>
    <property type="molecule type" value="Genomic_DNA"/>
</dbReference>
<gene>
    <name evidence="2" type="ORF">RCC75_04730</name>
    <name evidence="3" type="ORF">RCG00_20850</name>
</gene>
<accession>A0AA51MM55</accession>
<keyword evidence="1" id="KW-0812">Transmembrane</keyword>
<reference evidence="3 4" key="1">
    <citation type="submission" date="2023-08" db="EMBL/GenBank/DDBJ databases">
        <title>New molecular markers tilS and rpoB for phylogenetic and monitoring studies of the genus Thiothrix biodiversity.</title>
        <authorList>
            <person name="Ravin N.V."/>
            <person name="Smolyakov D."/>
            <person name="Markov N.D."/>
            <person name="Beletsky A.V."/>
            <person name="Mardanov A.V."/>
            <person name="Rudenko T.S."/>
            <person name="Grabovich M.Y."/>
        </authorList>
    </citation>
    <scope>NUCLEOTIDE SEQUENCE</scope>
    <source>
        <strain evidence="3">DNT52</strain>
        <strain evidence="2 4">H33</strain>
    </source>
</reference>
<dbReference type="AlphaFoldDB" id="A0AA51MM55"/>
<dbReference type="Proteomes" id="UP001229862">
    <property type="component" value="Chromosome"/>
</dbReference>
<evidence type="ECO:0000256" key="1">
    <source>
        <dbReference type="SAM" id="Phobius"/>
    </source>
</evidence>
<keyword evidence="1" id="KW-0472">Membrane</keyword>
<organism evidence="3">
    <name type="scientific">Thiothrix subterranea</name>
    <dbReference type="NCBI Taxonomy" id="2735563"/>
    <lineage>
        <taxon>Bacteria</taxon>
        <taxon>Pseudomonadati</taxon>
        <taxon>Pseudomonadota</taxon>
        <taxon>Gammaproteobacteria</taxon>
        <taxon>Thiotrichales</taxon>
        <taxon>Thiotrichaceae</taxon>
        <taxon>Thiothrix</taxon>
    </lineage>
</organism>
<dbReference type="EMBL" id="JAVFKN010000004">
    <property type="protein sequence ID" value="MDQ5767820.1"/>
    <property type="molecule type" value="Genomic_DNA"/>
</dbReference>
<feature type="transmembrane region" description="Helical" evidence="1">
    <location>
        <begin position="12"/>
        <end position="30"/>
    </location>
</feature>
<dbReference type="RefSeq" id="WP_202718231.1">
    <property type="nucleotide sequence ID" value="NZ_CP053482.1"/>
</dbReference>
<dbReference type="Proteomes" id="UP001223336">
    <property type="component" value="Unassembled WGS sequence"/>
</dbReference>
<evidence type="ECO:0000313" key="4">
    <source>
        <dbReference type="Proteomes" id="UP001223336"/>
    </source>
</evidence>